<name>A0A3M2LBI9_9NOCA</name>
<comment type="caution">
    <text evidence="1">The sequence shown here is derived from an EMBL/GenBank/DDBJ whole genome shotgun (WGS) entry which is preliminary data.</text>
</comment>
<protein>
    <submittedName>
        <fullName evidence="1">Uncharacterized protein</fullName>
    </submittedName>
</protein>
<gene>
    <name evidence="1" type="ORF">EBN03_05730</name>
</gene>
<organism evidence="1 2">
    <name type="scientific">Nocardia stercoris</name>
    <dbReference type="NCBI Taxonomy" id="2483361"/>
    <lineage>
        <taxon>Bacteria</taxon>
        <taxon>Bacillati</taxon>
        <taxon>Actinomycetota</taxon>
        <taxon>Actinomycetes</taxon>
        <taxon>Mycobacteriales</taxon>
        <taxon>Nocardiaceae</taxon>
        <taxon>Nocardia</taxon>
    </lineage>
</organism>
<sequence>MSSVSTTAAPELDRLVERLRTGGDRAPVDQVLAAVAAWRRPLRIQVTGRARAGKSTLLRALALLSAEETPPVDEPDVPVPVLDADLIVYVLGGALRDGDRGVLATLPADRTVVVLNKADAVGTGWSEVVATAGQCARGIAMPVFPVVADLAARTRAGIPDQHELTVLARHTAAADSLTLTPELFTAATAGTDVDDRAALLDRWGLYGVACALAALRHQPDLGPQSLLQVLHAGSGIDELYAELHTRYEQVTARRGGEFLDELARIAARAVSGGARELIEDYLAGTEAKWLGLCAGLAQPEVRHLGAGYPQPYPADADDALTRARRWRAVVASDLPPAARRAAVRVHNGYVQLWERMSGAGL</sequence>
<accession>A0A3M2LBI9</accession>
<dbReference type="EMBL" id="RFFH01000002">
    <property type="protein sequence ID" value="RMI33963.1"/>
    <property type="molecule type" value="Genomic_DNA"/>
</dbReference>
<dbReference type="AlphaFoldDB" id="A0A3M2LBI9"/>
<reference evidence="1 2" key="1">
    <citation type="submission" date="2018-10" db="EMBL/GenBank/DDBJ databases">
        <title>Isolation from cow dung.</title>
        <authorList>
            <person name="Ling L."/>
        </authorList>
    </citation>
    <scope>NUCLEOTIDE SEQUENCE [LARGE SCALE GENOMIC DNA]</scope>
    <source>
        <strain evidence="1 2">NEAU-LL90</strain>
    </source>
</reference>
<proteinExistence type="predicted"/>
<evidence type="ECO:0000313" key="2">
    <source>
        <dbReference type="Proteomes" id="UP000279275"/>
    </source>
</evidence>
<dbReference type="SUPFAM" id="SSF52540">
    <property type="entry name" value="P-loop containing nucleoside triphosphate hydrolases"/>
    <property type="match status" value="1"/>
</dbReference>
<dbReference type="Proteomes" id="UP000279275">
    <property type="component" value="Unassembled WGS sequence"/>
</dbReference>
<dbReference type="InterPro" id="IPR027417">
    <property type="entry name" value="P-loop_NTPase"/>
</dbReference>
<keyword evidence="2" id="KW-1185">Reference proteome</keyword>
<evidence type="ECO:0000313" key="1">
    <source>
        <dbReference type="EMBL" id="RMI33963.1"/>
    </source>
</evidence>
<dbReference type="OrthoDB" id="4567510at2"/>